<dbReference type="SUPFAM" id="SSF52540">
    <property type="entry name" value="P-loop containing nucleoside triphosphate hydrolases"/>
    <property type="match status" value="1"/>
</dbReference>
<dbReference type="EMBL" id="JBHTBH010000002">
    <property type="protein sequence ID" value="MFC7327350.1"/>
    <property type="molecule type" value="Genomic_DNA"/>
</dbReference>
<evidence type="ECO:0000313" key="2">
    <source>
        <dbReference type="Proteomes" id="UP001596540"/>
    </source>
</evidence>
<name>A0ABW2KCZ8_9ACTN</name>
<evidence type="ECO:0000313" key="1">
    <source>
        <dbReference type="EMBL" id="MFC7327350.1"/>
    </source>
</evidence>
<dbReference type="RefSeq" id="WP_379869590.1">
    <property type="nucleotide sequence ID" value="NZ_JBHTBH010000002.1"/>
</dbReference>
<accession>A0ABW2KCZ8</accession>
<dbReference type="Gene3D" id="3.40.50.300">
    <property type="entry name" value="P-loop containing nucleotide triphosphate hydrolases"/>
    <property type="match status" value="1"/>
</dbReference>
<reference evidence="2" key="1">
    <citation type="journal article" date="2019" name="Int. J. Syst. Evol. Microbiol.">
        <title>The Global Catalogue of Microorganisms (GCM) 10K type strain sequencing project: providing services to taxonomists for standard genome sequencing and annotation.</title>
        <authorList>
            <consortium name="The Broad Institute Genomics Platform"/>
            <consortium name="The Broad Institute Genome Sequencing Center for Infectious Disease"/>
            <person name="Wu L."/>
            <person name="Ma J."/>
        </authorList>
    </citation>
    <scope>NUCLEOTIDE SEQUENCE [LARGE SCALE GENOMIC DNA]</scope>
    <source>
        <strain evidence="2">CGMCC 4.7382</strain>
    </source>
</reference>
<proteinExistence type="predicted"/>
<organism evidence="1 2">
    <name type="scientific">Marinactinospora rubrisoli</name>
    <dbReference type="NCBI Taxonomy" id="2715399"/>
    <lineage>
        <taxon>Bacteria</taxon>
        <taxon>Bacillati</taxon>
        <taxon>Actinomycetota</taxon>
        <taxon>Actinomycetes</taxon>
        <taxon>Streptosporangiales</taxon>
        <taxon>Nocardiopsidaceae</taxon>
        <taxon>Marinactinospora</taxon>
    </lineage>
</organism>
<gene>
    <name evidence="1" type="ORF">ACFQRF_06305</name>
</gene>
<dbReference type="InterPro" id="IPR027417">
    <property type="entry name" value="P-loop_NTPase"/>
</dbReference>
<protein>
    <recommendedName>
        <fullName evidence="3">Uridine kinase</fullName>
    </recommendedName>
</protein>
<comment type="caution">
    <text evidence="1">The sequence shown here is derived from an EMBL/GenBank/DDBJ whole genome shotgun (WGS) entry which is preliminary data.</text>
</comment>
<sequence>MPVLSAAATTLCADIAALLRSAPARAGRHRVLAIEGRSGAGKSWLANLLAERLAAPLLRMDDLHPGWDGLAAAAPLARRWIIEPLLAGSTPRWRRYDWERGEPGAWEHTPVAGTLLIEGCGSGAAELRAHLSLLIWVEAPADLRTARLAERPDAALYSPYQEMWRRQEEAFYARHRVREHADVIVHNATTAE</sequence>
<evidence type="ECO:0008006" key="3">
    <source>
        <dbReference type="Google" id="ProtNLM"/>
    </source>
</evidence>
<keyword evidence="2" id="KW-1185">Reference proteome</keyword>
<dbReference type="Proteomes" id="UP001596540">
    <property type="component" value="Unassembled WGS sequence"/>
</dbReference>